<evidence type="ECO:0000313" key="5">
    <source>
        <dbReference type="RefSeq" id="XP_026734658.1"/>
    </source>
</evidence>
<keyword evidence="2" id="KW-0812">Transmembrane</keyword>
<keyword evidence="4" id="KW-1185">Reference proteome</keyword>
<dbReference type="GO" id="GO:0016020">
    <property type="term" value="C:membrane"/>
    <property type="evidence" value="ECO:0007669"/>
    <property type="project" value="TreeGrafter"/>
</dbReference>
<keyword evidence="3" id="KW-0732">Signal</keyword>
<evidence type="ECO:0000256" key="3">
    <source>
        <dbReference type="SAM" id="SignalP"/>
    </source>
</evidence>
<dbReference type="Pfam" id="PF07898">
    <property type="entry name" value="DUF1676"/>
    <property type="match status" value="1"/>
</dbReference>
<feature type="region of interest" description="Disordered" evidence="1">
    <location>
        <begin position="111"/>
        <end position="137"/>
    </location>
</feature>
<dbReference type="AlphaFoldDB" id="A0A7E5W207"/>
<name>A0A7E5W207_TRINI</name>
<dbReference type="PANTHER" id="PTHR21879">
    <property type="entry name" value="FI03362P-RELATED-RELATED"/>
    <property type="match status" value="1"/>
</dbReference>
<dbReference type="InterPro" id="IPR012464">
    <property type="entry name" value="DUF1676"/>
</dbReference>
<dbReference type="KEGG" id="tnl:113498722"/>
<feature type="chain" id="PRO_5028840901" evidence="3">
    <location>
        <begin position="19"/>
        <end position="314"/>
    </location>
</feature>
<keyword evidence="2" id="KW-1133">Transmembrane helix</keyword>
<keyword evidence="2" id="KW-0472">Membrane</keyword>
<feature type="signal peptide" evidence="3">
    <location>
        <begin position="1"/>
        <end position="18"/>
    </location>
</feature>
<reference evidence="5" key="1">
    <citation type="submission" date="2025-08" db="UniProtKB">
        <authorList>
            <consortium name="RefSeq"/>
        </authorList>
    </citation>
    <scope>IDENTIFICATION</scope>
</reference>
<dbReference type="RefSeq" id="XP_026734658.1">
    <property type="nucleotide sequence ID" value="XM_026878857.1"/>
</dbReference>
<evidence type="ECO:0000313" key="4">
    <source>
        <dbReference type="Proteomes" id="UP000322000"/>
    </source>
</evidence>
<feature type="transmembrane region" description="Helical" evidence="2">
    <location>
        <begin position="151"/>
        <end position="177"/>
    </location>
</feature>
<accession>A0A7E5W207</accession>
<protein>
    <submittedName>
        <fullName evidence="5">Uncharacterized protein LOC113498722</fullName>
    </submittedName>
</protein>
<dbReference type="InParanoid" id="A0A7E5W207"/>
<sequence length="314" mass="35019">MNPLALLVAFLLMGSVRAIVELDCSDNATCIDHMAKEILRSLKEQKSVKVFNALTIEPLRTRQARSKDWWLTNFLDSHSFSFDLSDYTFKLSPADGNDALDLEIYQGRTAKDVSDPNAKKSSSKSDEEKEEDKKIPKLGLRRRQKKKVMQVFIPLLFGMKSAGVVLFALALVTALTLKAFIASKVALLVTVGMAIKKLYETYGTGVGLQNHPYLYSQYPIDFPSASSHAYSVSGASPQFASPEMYSPTAMGAHAQTNEIIHQSDATAQQSQQAPTLLVNSTRAAERWDGYRRRPMFYGQSRATSESFSAYRQRH</sequence>
<dbReference type="OrthoDB" id="8194504at2759"/>
<proteinExistence type="predicted"/>
<evidence type="ECO:0000256" key="1">
    <source>
        <dbReference type="SAM" id="MobiDB-lite"/>
    </source>
</evidence>
<dbReference type="Proteomes" id="UP000322000">
    <property type="component" value="Chromosome 1"/>
</dbReference>
<evidence type="ECO:0000256" key="2">
    <source>
        <dbReference type="SAM" id="Phobius"/>
    </source>
</evidence>
<feature type="compositionally biased region" description="Basic and acidic residues" evidence="1">
    <location>
        <begin position="111"/>
        <end position="135"/>
    </location>
</feature>
<organism evidence="4 5">
    <name type="scientific">Trichoplusia ni</name>
    <name type="common">Cabbage looper</name>
    <dbReference type="NCBI Taxonomy" id="7111"/>
    <lineage>
        <taxon>Eukaryota</taxon>
        <taxon>Metazoa</taxon>
        <taxon>Ecdysozoa</taxon>
        <taxon>Arthropoda</taxon>
        <taxon>Hexapoda</taxon>
        <taxon>Insecta</taxon>
        <taxon>Pterygota</taxon>
        <taxon>Neoptera</taxon>
        <taxon>Endopterygota</taxon>
        <taxon>Lepidoptera</taxon>
        <taxon>Glossata</taxon>
        <taxon>Ditrysia</taxon>
        <taxon>Noctuoidea</taxon>
        <taxon>Noctuidae</taxon>
        <taxon>Plusiinae</taxon>
        <taxon>Trichoplusia</taxon>
    </lineage>
</organism>
<dbReference type="GeneID" id="113498722"/>
<gene>
    <name evidence="5" type="primary">LOC113498722</name>
</gene>